<gene>
    <name evidence="1" type="ORF">IPOD504_LOCUS2578</name>
</gene>
<proteinExistence type="predicted"/>
<accession>A0ABN8HSB7</accession>
<sequence length="291" mass="32176">MEVGNVRDLCRLFGPWCLLGHISRLRAPAFIIASVLDPGGENIASAPLDRLKTDAAPTPPSHHVFGIVGDVTPIPFQRWDAYIFIGNLRRITRALSTQRAPVFSVVNMTARRMFYVSRVQCRRKPSSEFCAVPDGTGVRALRAKSISRGACEKVHVAMPEGILPHIQAVFFRLISFVMWCYVRKSISLNRFAGTERSDSGTFLITLANRTQLTLHVACQLSPVHHSPCSLHRNGRTCRGKRTRQTDPLIGRAQIGATCVACRRYTTPTAAAVGHSLSPDTICIKITKHSQH</sequence>
<evidence type="ECO:0000313" key="2">
    <source>
        <dbReference type="Proteomes" id="UP000837857"/>
    </source>
</evidence>
<protein>
    <submittedName>
        <fullName evidence="1">Uncharacterized protein</fullName>
    </submittedName>
</protein>
<dbReference type="Proteomes" id="UP000837857">
    <property type="component" value="Chromosome 12"/>
</dbReference>
<feature type="non-terminal residue" evidence="1">
    <location>
        <position position="291"/>
    </location>
</feature>
<dbReference type="EMBL" id="OW152824">
    <property type="protein sequence ID" value="CAH2040455.1"/>
    <property type="molecule type" value="Genomic_DNA"/>
</dbReference>
<reference evidence="1" key="1">
    <citation type="submission" date="2022-03" db="EMBL/GenBank/DDBJ databases">
        <authorList>
            <person name="Martin H S."/>
        </authorList>
    </citation>
    <scope>NUCLEOTIDE SEQUENCE</scope>
</reference>
<keyword evidence="2" id="KW-1185">Reference proteome</keyword>
<evidence type="ECO:0000313" key="1">
    <source>
        <dbReference type="EMBL" id="CAH2040455.1"/>
    </source>
</evidence>
<organism evidence="1 2">
    <name type="scientific">Iphiclides podalirius</name>
    <name type="common">scarce swallowtail</name>
    <dbReference type="NCBI Taxonomy" id="110791"/>
    <lineage>
        <taxon>Eukaryota</taxon>
        <taxon>Metazoa</taxon>
        <taxon>Ecdysozoa</taxon>
        <taxon>Arthropoda</taxon>
        <taxon>Hexapoda</taxon>
        <taxon>Insecta</taxon>
        <taxon>Pterygota</taxon>
        <taxon>Neoptera</taxon>
        <taxon>Endopterygota</taxon>
        <taxon>Lepidoptera</taxon>
        <taxon>Glossata</taxon>
        <taxon>Ditrysia</taxon>
        <taxon>Papilionoidea</taxon>
        <taxon>Papilionidae</taxon>
        <taxon>Papilioninae</taxon>
        <taxon>Iphiclides</taxon>
    </lineage>
</organism>
<name>A0ABN8HSB7_9NEOP</name>